<evidence type="ECO:0000313" key="1">
    <source>
        <dbReference type="EMBL" id="CEM35785.1"/>
    </source>
</evidence>
<dbReference type="AlphaFoldDB" id="A0A0G4GXJ4"/>
<feature type="non-terminal residue" evidence="1">
    <location>
        <position position="1"/>
    </location>
</feature>
<gene>
    <name evidence="1" type="ORF">Vbra_6400</name>
</gene>
<organism evidence="1 2">
    <name type="scientific">Vitrella brassicaformis (strain CCMP3155)</name>
    <dbReference type="NCBI Taxonomy" id="1169540"/>
    <lineage>
        <taxon>Eukaryota</taxon>
        <taxon>Sar</taxon>
        <taxon>Alveolata</taxon>
        <taxon>Colpodellida</taxon>
        <taxon>Vitrellaceae</taxon>
        <taxon>Vitrella</taxon>
    </lineage>
</organism>
<evidence type="ECO:0000313" key="2">
    <source>
        <dbReference type="Proteomes" id="UP000041254"/>
    </source>
</evidence>
<dbReference type="VEuPathDB" id="CryptoDB:Vbra_6400"/>
<dbReference type="Proteomes" id="UP000041254">
    <property type="component" value="Unassembled WGS sequence"/>
</dbReference>
<reference evidence="1 2" key="1">
    <citation type="submission" date="2014-11" db="EMBL/GenBank/DDBJ databases">
        <authorList>
            <person name="Zhu J."/>
            <person name="Qi W."/>
            <person name="Song R."/>
        </authorList>
    </citation>
    <scope>NUCLEOTIDE SEQUENCE [LARGE SCALE GENOMIC DNA]</scope>
</reference>
<proteinExistence type="predicted"/>
<protein>
    <submittedName>
        <fullName evidence="1">Uncharacterized protein</fullName>
    </submittedName>
</protein>
<keyword evidence="2" id="KW-1185">Reference proteome</keyword>
<name>A0A0G4GXJ4_VITBC</name>
<accession>A0A0G4GXJ4</accession>
<dbReference type="EMBL" id="CDMY01000868">
    <property type="protein sequence ID" value="CEM35785.1"/>
    <property type="molecule type" value="Genomic_DNA"/>
</dbReference>
<sequence length="19" mass="2247">VWCWAADRDSFIAKCFKIS</sequence>
<dbReference type="InParanoid" id="A0A0G4GXJ4"/>